<dbReference type="GO" id="GO:1990281">
    <property type="term" value="C:efflux pump complex"/>
    <property type="evidence" value="ECO:0007669"/>
    <property type="project" value="TreeGrafter"/>
</dbReference>
<organism evidence="8 9">
    <name type="scientific">Parabacteroides goldsteinii DSM 19448 = WAL 12034</name>
    <dbReference type="NCBI Taxonomy" id="927665"/>
    <lineage>
        <taxon>Bacteria</taxon>
        <taxon>Pseudomonadati</taxon>
        <taxon>Bacteroidota</taxon>
        <taxon>Bacteroidia</taxon>
        <taxon>Bacteroidales</taxon>
        <taxon>Tannerellaceae</taxon>
        <taxon>Parabacteroides</taxon>
    </lineage>
</organism>
<evidence type="ECO:0000313" key="9">
    <source>
        <dbReference type="Proteomes" id="UP000033047"/>
    </source>
</evidence>
<name>A0A0F5JH35_9BACT</name>
<comment type="subcellular location">
    <subcellularLocation>
        <location evidence="1">Cell outer membrane</location>
    </subcellularLocation>
</comment>
<protein>
    <recommendedName>
        <fullName evidence="10">TolC family type I secretion outer membrane protein</fullName>
    </recommendedName>
</protein>
<proteinExistence type="inferred from homology"/>
<keyword evidence="7" id="KW-0998">Cell outer membrane</keyword>
<comment type="caution">
    <text evidence="8">The sequence shown here is derived from an EMBL/GenBank/DDBJ whole genome shotgun (WGS) entry which is preliminary data.</text>
</comment>
<dbReference type="STRING" id="927665.HMPREF1535_01547"/>
<dbReference type="GO" id="GO:0009279">
    <property type="term" value="C:cell outer membrane"/>
    <property type="evidence" value="ECO:0007669"/>
    <property type="project" value="UniProtKB-SubCell"/>
</dbReference>
<keyword evidence="3" id="KW-0813">Transport</keyword>
<dbReference type="Proteomes" id="UP000033047">
    <property type="component" value="Unassembled WGS sequence"/>
</dbReference>
<evidence type="ECO:0000256" key="3">
    <source>
        <dbReference type="ARBA" id="ARBA00022448"/>
    </source>
</evidence>
<dbReference type="AlphaFoldDB" id="A0A0F5JH35"/>
<evidence type="ECO:0008006" key="10">
    <source>
        <dbReference type="Google" id="ProtNLM"/>
    </source>
</evidence>
<dbReference type="GO" id="GO:0015288">
    <property type="term" value="F:porin activity"/>
    <property type="evidence" value="ECO:0007669"/>
    <property type="project" value="TreeGrafter"/>
</dbReference>
<evidence type="ECO:0000256" key="5">
    <source>
        <dbReference type="ARBA" id="ARBA00022692"/>
    </source>
</evidence>
<evidence type="ECO:0000256" key="2">
    <source>
        <dbReference type="ARBA" id="ARBA00007613"/>
    </source>
</evidence>
<dbReference type="EMBL" id="AQHV01000010">
    <property type="protein sequence ID" value="KKB56895.1"/>
    <property type="molecule type" value="Genomic_DNA"/>
</dbReference>
<keyword evidence="5" id="KW-0812">Transmembrane</keyword>
<dbReference type="SUPFAM" id="SSF56954">
    <property type="entry name" value="Outer membrane efflux proteins (OEP)"/>
    <property type="match status" value="1"/>
</dbReference>
<dbReference type="Gene3D" id="1.20.1600.10">
    <property type="entry name" value="Outer membrane efflux proteins (OEP)"/>
    <property type="match status" value="1"/>
</dbReference>
<dbReference type="GO" id="GO:0015562">
    <property type="term" value="F:efflux transmembrane transporter activity"/>
    <property type="evidence" value="ECO:0007669"/>
    <property type="project" value="InterPro"/>
</dbReference>
<reference evidence="8 9" key="1">
    <citation type="submission" date="2013-04" db="EMBL/GenBank/DDBJ databases">
        <title>The Genome Sequence of Parabacteroides goldsteinii DSM 19448.</title>
        <authorList>
            <consortium name="The Broad Institute Genomics Platform"/>
            <person name="Earl A."/>
            <person name="Ward D."/>
            <person name="Feldgarden M."/>
            <person name="Gevers D."/>
            <person name="Martens E."/>
            <person name="Sakamoto M."/>
            <person name="Benno Y."/>
            <person name="Song Y."/>
            <person name="Liu C."/>
            <person name="Lee J."/>
            <person name="Bolanos M."/>
            <person name="Vaisanen M.L."/>
            <person name="Finegold S.M."/>
            <person name="Walker B."/>
            <person name="Young S."/>
            <person name="Zeng Q."/>
            <person name="Gargeya S."/>
            <person name="Fitzgerald M."/>
            <person name="Haas B."/>
            <person name="Abouelleil A."/>
            <person name="Allen A.W."/>
            <person name="Alvarado L."/>
            <person name="Arachchi H.M."/>
            <person name="Berlin A.M."/>
            <person name="Chapman S.B."/>
            <person name="Gainer-Dewar J."/>
            <person name="Goldberg J."/>
            <person name="Griggs A."/>
            <person name="Gujja S."/>
            <person name="Hansen M."/>
            <person name="Howarth C."/>
            <person name="Imamovic A."/>
            <person name="Ireland A."/>
            <person name="Larimer J."/>
            <person name="McCowan C."/>
            <person name="Murphy C."/>
            <person name="Pearson M."/>
            <person name="Poon T.W."/>
            <person name="Priest M."/>
            <person name="Roberts A."/>
            <person name="Saif S."/>
            <person name="Shea T."/>
            <person name="Sisk P."/>
            <person name="Sykes S."/>
            <person name="Wortman J."/>
            <person name="Nusbaum C."/>
            <person name="Birren B."/>
        </authorList>
    </citation>
    <scope>NUCLEOTIDE SEQUENCE [LARGE SCALE GENOMIC DNA]</scope>
    <source>
        <strain evidence="8 9">DSM 19448</strain>
    </source>
</reference>
<keyword evidence="6" id="KW-0472">Membrane</keyword>
<comment type="similarity">
    <text evidence="2">Belongs to the outer membrane factor (OMF) (TC 1.B.17) family.</text>
</comment>
<accession>A0A0F5JH35</accession>
<gene>
    <name evidence="8" type="ORF">HMPREF1535_01547</name>
</gene>
<sequence>MWHAFCFYMYMMKMQITIKYGWRLACLLLFGSVVGAGAQESWSVDSCMRYALERNLALKNSRLDTRIAREDFTAAIGDFLPSVSTSGAFGKRMGRSVDPKTNLYTTSSFVESTLGVDISLPVFDGFKRINRAQFTRLNRQLSSVAGKAEENRVAFEVMDAYYVYIFDRKMSALAAEQRKLSERYHEQMLEYVDLGLRSPSDLQEVKARLQSDIYQETVKKKTERLSFLALKELLQMRDSDSLSVSDREGDDGELPLLAGYSAPEVYAESETALPEFRMMDLREQASRKSLAIASGAFSPSIRADFSLYSSYYDTERDADGHISSFGQQMKNNWNKYIGLRVSFPIFSGLSRFTAVRKERFRLQQIRNNNDQQRISLYKEIEDACLSLQASAEEHHQAKLQLQAAATTLKENEEKWEEGMVSVFELMEKRNLYIQAKAELARTRLQYDLKHRMVEFYRTGSFLVK</sequence>
<dbReference type="PATRIC" id="fig|927665.4.peg.1580"/>
<dbReference type="Pfam" id="PF02321">
    <property type="entry name" value="OEP"/>
    <property type="match status" value="2"/>
</dbReference>
<dbReference type="PANTHER" id="PTHR30026">
    <property type="entry name" value="OUTER MEMBRANE PROTEIN TOLC"/>
    <property type="match status" value="1"/>
</dbReference>
<keyword evidence="4" id="KW-1134">Transmembrane beta strand</keyword>
<evidence type="ECO:0000256" key="7">
    <source>
        <dbReference type="ARBA" id="ARBA00023237"/>
    </source>
</evidence>
<evidence type="ECO:0000256" key="6">
    <source>
        <dbReference type="ARBA" id="ARBA00023136"/>
    </source>
</evidence>
<evidence type="ECO:0000256" key="1">
    <source>
        <dbReference type="ARBA" id="ARBA00004442"/>
    </source>
</evidence>
<dbReference type="InterPro" id="IPR003423">
    <property type="entry name" value="OMP_efflux"/>
</dbReference>
<dbReference type="InterPro" id="IPR051906">
    <property type="entry name" value="TolC-like"/>
</dbReference>
<dbReference type="HOGENOM" id="CLU_012817_11_1_10"/>
<evidence type="ECO:0000256" key="4">
    <source>
        <dbReference type="ARBA" id="ARBA00022452"/>
    </source>
</evidence>
<dbReference type="PANTHER" id="PTHR30026:SF20">
    <property type="entry name" value="OUTER MEMBRANE PROTEIN TOLC"/>
    <property type="match status" value="1"/>
</dbReference>
<evidence type="ECO:0000313" key="8">
    <source>
        <dbReference type="EMBL" id="KKB56895.1"/>
    </source>
</evidence>